<accession>A0AAJ5WPZ2</accession>
<sequence>MRAILFTICVSALLLITASCSKETAVYDKEPTTFLNYRFENRSQLASQGGLGLKYQGVPLPQGVFGGTFVPGKAVFTFYNTRTGATLLETEMDLKPDMETLYVFQPDSNAAPVLLSNTQLNEPPPPAGYFKLKIASFCINALSPRLDIVLNMLDADYIPTIPVDTIESVGTSFDGAPFYLIKKDPVLPSYALSFIDHNTKETILDKAGNRYITPGMIEAYNPIDIYTYYLTEEDPPEMDIFLFKNNRYYNIGVYPLF</sequence>
<organism evidence="2 3">
    <name type="scientific">Candidatus Pseudobacter hemicellulosilyticus</name>
    <dbReference type="NCBI Taxonomy" id="3121375"/>
    <lineage>
        <taxon>Bacteria</taxon>
        <taxon>Pseudomonadati</taxon>
        <taxon>Bacteroidota</taxon>
        <taxon>Chitinophagia</taxon>
        <taxon>Chitinophagales</taxon>
        <taxon>Chitinophagaceae</taxon>
        <taxon>Pseudobacter</taxon>
    </lineage>
</organism>
<dbReference type="Proteomes" id="UP001220610">
    <property type="component" value="Chromosome"/>
</dbReference>
<dbReference type="EMBL" id="CP119311">
    <property type="protein sequence ID" value="WEK34645.1"/>
    <property type="molecule type" value="Genomic_DNA"/>
</dbReference>
<feature type="chain" id="PRO_5042558957" description="DUF4397 domain-containing protein" evidence="1">
    <location>
        <begin position="22"/>
        <end position="257"/>
    </location>
</feature>
<dbReference type="PROSITE" id="PS51257">
    <property type="entry name" value="PROKAR_LIPOPROTEIN"/>
    <property type="match status" value="1"/>
</dbReference>
<name>A0AAJ5WPZ2_9BACT</name>
<dbReference type="AlphaFoldDB" id="A0AAJ5WPZ2"/>
<gene>
    <name evidence="2" type="ORF">P0Y53_19335</name>
</gene>
<feature type="signal peptide" evidence="1">
    <location>
        <begin position="1"/>
        <end position="21"/>
    </location>
</feature>
<reference evidence="2" key="1">
    <citation type="submission" date="2023-03" db="EMBL/GenBank/DDBJ databases">
        <title>Andean soil-derived lignocellulolytic bacterial consortium as a source of novel taxa and putative plastic-active enzymes.</title>
        <authorList>
            <person name="Diaz-Garcia L."/>
            <person name="Chuvochina M."/>
            <person name="Feuerriegel G."/>
            <person name="Bunk B."/>
            <person name="Sproer C."/>
            <person name="Streit W.R."/>
            <person name="Rodriguez L.M."/>
            <person name="Overmann J."/>
            <person name="Jimenez D.J."/>
        </authorList>
    </citation>
    <scope>NUCLEOTIDE SEQUENCE</scope>
    <source>
        <strain evidence="2">MAG 7</strain>
    </source>
</reference>
<protein>
    <recommendedName>
        <fullName evidence="4">DUF4397 domain-containing protein</fullName>
    </recommendedName>
</protein>
<keyword evidence="1" id="KW-0732">Signal</keyword>
<evidence type="ECO:0000256" key="1">
    <source>
        <dbReference type="SAM" id="SignalP"/>
    </source>
</evidence>
<proteinExistence type="predicted"/>
<evidence type="ECO:0000313" key="2">
    <source>
        <dbReference type="EMBL" id="WEK34645.1"/>
    </source>
</evidence>
<evidence type="ECO:0008006" key="4">
    <source>
        <dbReference type="Google" id="ProtNLM"/>
    </source>
</evidence>
<evidence type="ECO:0000313" key="3">
    <source>
        <dbReference type="Proteomes" id="UP001220610"/>
    </source>
</evidence>